<dbReference type="SUPFAM" id="SSF46689">
    <property type="entry name" value="Homeodomain-like"/>
    <property type="match status" value="1"/>
</dbReference>
<dbReference type="Pfam" id="PF02954">
    <property type="entry name" value="HTH_8"/>
    <property type="match status" value="1"/>
</dbReference>
<dbReference type="GO" id="GO:0043565">
    <property type="term" value="F:sequence-specific DNA binding"/>
    <property type="evidence" value="ECO:0007669"/>
    <property type="project" value="InterPro"/>
</dbReference>
<dbReference type="SMART" id="SM00382">
    <property type="entry name" value="AAA"/>
    <property type="match status" value="1"/>
</dbReference>
<evidence type="ECO:0000256" key="3">
    <source>
        <dbReference type="ARBA" id="ARBA00023015"/>
    </source>
</evidence>
<dbReference type="Pfam" id="PF00072">
    <property type="entry name" value="Response_reg"/>
    <property type="match status" value="1"/>
</dbReference>
<dbReference type="eggNOG" id="COG2204">
    <property type="taxonomic scope" value="Bacteria"/>
</dbReference>
<dbReference type="PROSITE" id="PS00675">
    <property type="entry name" value="SIGMA54_INTERACT_1"/>
    <property type="match status" value="1"/>
</dbReference>
<dbReference type="InterPro" id="IPR009057">
    <property type="entry name" value="Homeodomain-like_sf"/>
</dbReference>
<dbReference type="SUPFAM" id="SSF52540">
    <property type="entry name" value="P-loop containing nucleoside triphosphate hydrolases"/>
    <property type="match status" value="1"/>
</dbReference>
<dbReference type="PROSITE" id="PS50045">
    <property type="entry name" value="SIGMA54_INTERACT_4"/>
    <property type="match status" value="1"/>
</dbReference>
<feature type="modified residue" description="4-aspartylphosphate" evidence="5">
    <location>
        <position position="50"/>
    </location>
</feature>
<accession>D4H3E4</accession>
<dbReference type="Pfam" id="PF25601">
    <property type="entry name" value="AAA_lid_14"/>
    <property type="match status" value="1"/>
</dbReference>
<dbReference type="InterPro" id="IPR003593">
    <property type="entry name" value="AAA+_ATPase"/>
</dbReference>
<gene>
    <name evidence="8" type="ordered locus">Dacet_0429</name>
</gene>
<evidence type="ECO:0000313" key="9">
    <source>
        <dbReference type="Proteomes" id="UP000002012"/>
    </source>
</evidence>
<dbReference type="STRING" id="522772.Dacet_0429"/>
<dbReference type="InterPro" id="IPR011006">
    <property type="entry name" value="CheY-like_superfamily"/>
</dbReference>
<dbReference type="Gene3D" id="1.10.10.60">
    <property type="entry name" value="Homeodomain-like"/>
    <property type="match status" value="1"/>
</dbReference>
<dbReference type="Gene3D" id="3.40.50.2300">
    <property type="match status" value="1"/>
</dbReference>
<dbReference type="InterPro" id="IPR058031">
    <property type="entry name" value="AAA_lid_NorR"/>
</dbReference>
<dbReference type="SUPFAM" id="SSF52172">
    <property type="entry name" value="CheY-like"/>
    <property type="match status" value="1"/>
</dbReference>
<dbReference type="OrthoDB" id="5401077at2"/>
<dbReference type="KEGG" id="dap:Dacet_0429"/>
<dbReference type="InterPro" id="IPR002197">
    <property type="entry name" value="HTH_Fis"/>
</dbReference>
<dbReference type="InterPro" id="IPR002078">
    <property type="entry name" value="Sigma_54_int"/>
</dbReference>
<dbReference type="PRINTS" id="PR01590">
    <property type="entry name" value="HTHFIS"/>
</dbReference>
<dbReference type="HOGENOM" id="CLU_000445_0_6_0"/>
<dbReference type="PANTHER" id="PTHR32071:SF121">
    <property type="entry name" value="SIGMA L-DEPENDENT TRANSCRIPTIONAL REGULATOR YQIR-RELATED"/>
    <property type="match status" value="1"/>
</dbReference>
<evidence type="ECO:0000259" key="7">
    <source>
        <dbReference type="PROSITE" id="PS50110"/>
    </source>
</evidence>
<feature type="domain" description="Sigma-54 factor interaction" evidence="6">
    <location>
        <begin position="133"/>
        <end position="361"/>
    </location>
</feature>
<proteinExistence type="predicted"/>
<dbReference type="FunFam" id="3.40.50.300:FF:000006">
    <property type="entry name" value="DNA-binding transcriptional regulator NtrC"/>
    <property type="match status" value="1"/>
</dbReference>
<reference evidence="8 9" key="1">
    <citation type="journal article" date="2010" name="Stand. Genomic Sci.">
        <title>Complete genome sequence of Denitrovibrio acetiphilus type strain (N2460).</title>
        <authorList>
            <person name="Kiss H."/>
            <person name="Lang E."/>
            <person name="Lapidus A."/>
            <person name="Copeland A."/>
            <person name="Nolan M."/>
            <person name="Glavina Del Rio T."/>
            <person name="Chen F."/>
            <person name="Lucas S."/>
            <person name="Tice H."/>
            <person name="Cheng J.F."/>
            <person name="Han C."/>
            <person name="Goodwin L."/>
            <person name="Pitluck S."/>
            <person name="Liolios K."/>
            <person name="Pati A."/>
            <person name="Ivanova N."/>
            <person name="Mavromatis K."/>
            <person name="Chen A."/>
            <person name="Palaniappan K."/>
            <person name="Land M."/>
            <person name="Hauser L."/>
            <person name="Chang Y.J."/>
            <person name="Jeffries C.D."/>
            <person name="Detter J.C."/>
            <person name="Brettin T."/>
            <person name="Spring S."/>
            <person name="Rohde M."/>
            <person name="Goker M."/>
            <person name="Woyke T."/>
            <person name="Bristow J."/>
            <person name="Eisen J.A."/>
            <person name="Markowitz V."/>
            <person name="Hugenholtz P."/>
            <person name="Kyrpides N.C."/>
            <person name="Klenk H.P."/>
        </authorList>
    </citation>
    <scope>NUCLEOTIDE SEQUENCE [LARGE SCALE GENOMIC DNA]</scope>
    <source>
        <strain evidence="9">DSM 12809 / NBRC 114555 / N2460</strain>
    </source>
</reference>
<dbReference type="SMART" id="SM00448">
    <property type="entry name" value="REC"/>
    <property type="match status" value="1"/>
</dbReference>
<dbReference type="PROSITE" id="PS50110">
    <property type="entry name" value="RESPONSE_REGULATORY"/>
    <property type="match status" value="1"/>
</dbReference>
<organism evidence="8 9">
    <name type="scientific">Denitrovibrio acetiphilus (strain DSM 12809 / NBRC 114555 / N2460)</name>
    <dbReference type="NCBI Taxonomy" id="522772"/>
    <lineage>
        <taxon>Bacteria</taxon>
        <taxon>Pseudomonadati</taxon>
        <taxon>Deferribacterota</taxon>
        <taxon>Deferribacteres</taxon>
        <taxon>Deferribacterales</taxon>
        <taxon>Geovibrionaceae</taxon>
        <taxon>Denitrovibrio</taxon>
    </lineage>
</organism>
<keyword evidence="5" id="KW-0597">Phosphoprotein</keyword>
<dbReference type="GO" id="GO:0006355">
    <property type="term" value="P:regulation of DNA-templated transcription"/>
    <property type="evidence" value="ECO:0007669"/>
    <property type="project" value="InterPro"/>
</dbReference>
<dbReference type="GO" id="GO:0000160">
    <property type="term" value="P:phosphorelay signal transduction system"/>
    <property type="evidence" value="ECO:0007669"/>
    <property type="project" value="InterPro"/>
</dbReference>
<evidence type="ECO:0000256" key="4">
    <source>
        <dbReference type="ARBA" id="ARBA00023163"/>
    </source>
</evidence>
<evidence type="ECO:0000313" key="8">
    <source>
        <dbReference type="EMBL" id="ADD67228.1"/>
    </source>
</evidence>
<dbReference type="Gene3D" id="3.40.50.300">
    <property type="entry name" value="P-loop containing nucleotide triphosphate hydrolases"/>
    <property type="match status" value="1"/>
</dbReference>
<evidence type="ECO:0000256" key="5">
    <source>
        <dbReference type="PROSITE-ProRule" id="PRU00169"/>
    </source>
</evidence>
<dbReference type="GO" id="GO:0005524">
    <property type="term" value="F:ATP binding"/>
    <property type="evidence" value="ECO:0007669"/>
    <property type="project" value="UniProtKB-KW"/>
</dbReference>
<keyword evidence="9" id="KW-1185">Reference proteome</keyword>
<feature type="domain" description="Response regulatory" evidence="7">
    <location>
        <begin position="2"/>
        <end position="115"/>
    </location>
</feature>
<evidence type="ECO:0000259" key="6">
    <source>
        <dbReference type="PROSITE" id="PS50045"/>
    </source>
</evidence>
<dbReference type="InterPro" id="IPR025662">
    <property type="entry name" value="Sigma_54_int_dom_ATP-bd_1"/>
</dbReference>
<dbReference type="CDD" id="cd00009">
    <property type="entry name" value="AAA"/>
    <property type="match status" value="1"/>
</dbReference>
<keyword evidence="1" id="KW-0547">Nucleotide-binding</keyword>
<dbReference type="AlphaFoldDB" id="D4H3E4"/>
<dbReference type="PANTHER" id="PTHR32071">
    <property type="entry name" value="TRANSCRIPTIONAL REGULATORY PROTEIN"/>
    <property type="match status" value="1"/>
</dbReference>
<protein>
    <submittedName>
        <fullName evidence="8">Two component, sigma54 specific, transcriptional regulator, Fis family</fullName>
    </submittedName>
</protein>
<dbReference type="RefSeq" id="WP_013009772.1">
    <property type="nucleotide sequence ID" value="NC_013943.1"/>
</dbReference>
<dbReference type="InterPro" id="IPR001789">
    <property type="entry name" value="Sig_transdc_resp-reg_receiver"/>
</dbReference>
<keyword evidence="2" id="KW-0067">ATP-binding</keyword>
<dbReference type="InterPro" id="IPR025944">
    <property type="entry name" value="Sigma_54_int_dom_CS"/>
</dbReference>
<dbReference type="PaxDb" id="522772-Dacet_0429"/>
<evidence type="ECO:0000256" key="2">
    <source>
        <dbReference type="ARBA" id="ARBA00022840"/>
    </source>
</evidence>
<name>D4H3E4_DENA2</name>
<dbReference type="EMBL" id="CP001968">
    <property type="protein sequence ID" value="ADD67228.1"/>
    <property type="molecule type" value="Genomic_DNA"/>
</dbReference>
<dbReference type="Pfam" id="PF00158">
    <property type="entry name" value="Sigma54_activat"/>
    <property type="match status" value="1"/>
</dbReference>
<evidence type="ECO:0000256" key="1">
    <source>
        <dbReference type="ARBA" id="ARBA00022741"/>
    </source>
</evidence>
<dbReference type="InterPro" id="IPR027417">
    <property type="entry name" value="P-loop_NTPase"/>
</dbReference>
<keyword evidence="4" id="KW-0804">Transcription</keyword>
<dbReference type="Gene3D" id="1.10.8.60">
    <property type="match status" value="1"/>
</dbReference>
<dbReference type="Proteomes" id="UP000002012">
    <property type="component" value="Chromosome"/>
</dbReference>
<keyword evidence="3" id="KW-0805">Transcription regulation</keyword>
<dbReference type="InParanoid" id="D4H3E4"/>
<dbReference type="PROSITE" id="PS00688">
    <property type="entry name" value="SIGMA54_INTERACT_3"/>
    <property type="match status" value="1"/>
</dbReference>
<sequence length="429" mass="47901">MKVVLIEDDATLNRVLKRAIEKYYSITAFTSPAAAVEYLADSSADAVVSDIRMPGMTGFDVLEKIKTATPETYVLLMTGQSTIDESVTAIKKGAYDYIPKPVDTELLIYKLQMIEENISLKNTADLQGRPGSFVMESQSIKDIASQAQRVAKSDTNVMLTGETGTGKEVMARYIHENSNRRKKIFAAINCCNLQPHLFERELFGHKKGAFTGADKDSKGIVQTAYGGTLFLDEIGEMPIDLQPKFLRFLETKSFYPVGASTQETSDIRIIAATNRNPLEMVAKGLFREDLYYRLNVFNIELPPLRERKDDIIPLAEHFIEKFRHINTKVMGLEESALACLRSYAFPGNIRELSNIIERAMILEQTNRLTCASLNLGCSVPDEDMTLDTITRKHILSVLDAHEGNKQKAAATLGVDTSTIYRKLKEYGIG</sequence>